<evidence type="ECO:0000313" key="15">
    <source>
        <dbReference type="Proteomes" id="UP000782312"/>
    </source>
</evidence>
<dbReference type="GO" id="GO:0004222">
    <property type="term" value="F:metalloendopeptidase activity"/>
    <property type="evidence" value="ECO:0007669"/>
    <property type="project" value="InterPro"/>
</dbReference>
<keyword evidence="2" id="KW-1003">Cell membrane</keyword>
<evidence type="ECO:0000256" key="3">
    <source>
        <dbReference type="ARBA" id="ARBA00022670"/>
    </source>
</evidence>
<keyword evidence="6" id="KW-0378">Hydrolase</keyword>
<dbReference type="AlphaFoldDB" id="A0A932I0Q4"/>
<keyword evidence="8 11" id="KW-1133">Transmembrane helix</keyword>
<comment type="caution">
    <text evidence="14">The sequence shown here is derived from an EMBL/GenBank/DDBJ whole genome shotgun (WGS) entry which is preliminary data.</text>
</comment>
<feature type="transmembrane region" description="Helical" evidence="11">
    <location>
        <begin position="173"/>
        <end position="193"/>
    </location>
</feature>
<keyword evidence="5" id="KW-0479">Metal-binding</keyword>
<sequence length="687" mass="75473">MRCPACASETLQPATTAQGVEVDRCTQCGGVWLDEGEIFNFTPDRITLARALMQAKPQEKSGERLSPKTGKPMREVPLLGGRLTLDACPDTRGFWLDAGELEKIGEIDRHLAALATRAPAREGSHGPAARAVPRLARLPNLFVQSGLVLGGLYALAALVLIAAAEYYKLPPGLVLGAGFIAVCFQFVLAPFLMDWLLALIFQGTWVTSFDLPPHLAEFVRKACDEKGLAFPQFGIINDGAPNAFTYGHTPRNARIVLTRGLIGILDPGELEAVVAHEMGHARHWDILLMTIAQLAPLVLYYIYRTMLRSSGGDDRGGAYRLVFVAAAYILYIASEFVVLFFSRVREYHADRFAGQVTGRPNDVSTALVKIAYGLAGQAPKGEAGKEEDRRPGLEAVGALGIFDAGIAKAFAVASYSTARAGAAQAGAGGRAAIDKEALLGAMRWDLWNPWARYYELASTHPLVAKRIGRMSELAAWMGQEPFITFNLWKPESYWDDFLEDLAAMWLPTLMLVGLCLAAFHTGEKWLYGLALAMAGVSWLVKLSLLYPRKFFPRTTVSALLRNVKVSGVRGIPCVLAGRVIGRGVPGLIWSEDFIMRDDTGIIFLDYSQPLRVWEFLFGLTRWRKLPGLDVEVTGWYRRSPVPYVEIQAISTEANRYRCYTFPFLHAAAWAVTLGGIALFALLVGGWW</sequence>
<name>A0A932I0Q4_UNCTE</name>
<dbReference type="PANTHER" id="PTHR43221:SF2">
    <property type="entry name" value="PROTEASE HTPX HOMOLOG"/>
    <property type="match status" value="1"/>
</dbReference>
<dbReference type="GO" id="GO:0046872">
    <property type="term" value="F:metal ion binding"/>
    <property type="evidence" value="ECO:0007669"/>
    <property type="project" value="UniProtKB-KW"/>
</dbReference>
<dbReference type="Proteomes" id="UP000782312">
    <property type="component" value="Unassembled WGS sequence"/>
</dbReference>
<feature type="transmembrane region" description="Helical" evidence="11">
    <location>
        <begin position="525"/>
        <end position="546"/>
    </location>
</feature>
<keyword evidence="4 11" id="KW-0812">Transmembrane</keyword>
<reference evidence="14" key="1">
    <citation type="submission" date="2020-07" db="EMBL/GenBank/DDBJ databases">
        <title>Huge and variable diversity of episymbiotic CPR bacteria and DPANN archaea in groundwater ecosystems.</title>
        <authorList>
            <person name="He C.Y."/>
            <person name="Keren R."/>
            <person name="Whittaker M."/>
            <person name="Farag I.F."/>
            <person name="Doudna J."/>
            <person name="Cate J.H.D."/>
            <person name="Banfield J.F."/>
        </authorList>
    </citation>
    <scope>NUCLEOTIDE SEQUENCE</scope>
    <source>
        <strain evidence="14">NC_groundwater_763_Ag_S-0.2um_68_21</strain>
    </source>
</reference>
<dbReference type="Pfam" id="PF01435">
    <property type="entry name" value="Peptidase_M48"/>
    <property type="match status" value="1"/>
</dbReference>
<dbReference type="InterPro" id="IPR027392">
    <property type="entry name" value="TF_Znf"/>
</dbReference>
<organism evidence="14 15">
    <name type="scientific">Tectimicrobiota bacterium</name>
    <dbReference type="NCBI Taxonomy" id="2528274"/>
    <lineage>
        <taxon>Bacteria</taxon>
        <taxon>Pseudomonadati</taxon>
        <taxon>Nitrospinota/Tectimicrobiota group</taxon>
        <taxon>Candidatus Tectimicrobiota</taxon>
    </lineage>
</organism>
<feature type="domain" description="Peptidase M48" evidence="12">
    <location>
        <begin position="215"/>
        <end position="472"/>
    </location>
</feature>
<protein>
    <submittedName>
        <fullName evidence="14">M48 family metalloprotease</fullName>
    </submittedName>
</protein>
<evidence type="ECO:0000256" key="4">
    <source>
        <dbReference type="ARBA" id="ARBA00022692"/>
    </source>
</evidence>
<dbReference type="Gene3D" id="3.30.2010.10">
    <property type="entry name" value="Metalloproteases ('zincins'), catalytic domain"/>
    <property type="match status" value="1"/>
</dbReference>
<feature type="transmembrane region" description="Helical" evidence="11">
    <location>
        <begin position="663"/>
        <end position="686"/>
    </location>
</feature>
<comment type="cofactor">
    <cofactor evidence="1">
        <name>Zn(2+)</name>
        <dbReference type="ChEBI" id="CHEBI:29105"/>
    </cofactor>
</comment>
<evidence type="ECO:0000256" key="10">
    <source>
        <dbReference type="ARBA" id="ARBA00023136"/>
    </source>
</evidence>
<evidence type="ECO:0000313" key="14">
    <source>
        <dbReference type="EMBL" id="MBI3127637.1"/>
    </source>
</evidence>
<dbReference type="Pfam" id="PF13453">
    <property type="entry name" value="Zn_ribbon_TFIIB"/>
    <property type="match status" value="1"/>
</dbReference>
<evidence type="ECO:0000256" key="5">
    <source>
        <dbReference type="ARBA" id="ARBA00022723"/>
    </source>
</evidence>
<keyword evidence="3" id="KW-0645">Protease</keyword>
<evidence type="ECO:0000259" key="12">
    <source>
        <dbReference type="Pfam" id="PF01435"/>
    </source>
</evidence>
<accession>A0A932I0Q4</accession>
<evidence type="ECO:0000256" key="11">
    <source>
        <dbReference type="SAM" id="Phobius"/>
    </source>
</evidence>
<evidence type="ECO:0000256" key="9">
    <source>
        <dbReference type="ARBA" id="ARBA00023049"/>
    </source>
</evidence>
<dbReference type="InterPro" id="IPR050083">
    <property type="entry name" value="HtpX_protease"/>
</dbReference>
<dbReference type="PANTHER" id="PTHR43221">
    <property type="entry name" value="PROTEASE HTPX"/>
    <property type="match status" value="1"/>
</dbReference>
<evidence type="ECO:0000256" key="2">
    <source>
        <dbReference type="ARBA" id="ARBA00022475"/>
    </source>
</evidence>
<dbReference type="GO" id="GO:0006508">
    <property type="term" value="P:proteolysis"/>
    <property type="evidence" value="ECO:0007669"/>
    <property type="project" value="UniProtKB-KW"/>
</dbReference>
<feature type="transmembrane region" description="Helical" evidence="11">
    <location>
        <begin position="147"/>
        <end position="167"/>
    </location>
</feature>
<evidence type="ECO:0000259" key="13">
    <source>
        <dbReference type="Pfam" id="PF13453"/>
    </source>
</evidence>
<proteinExistence type="predicted"/>
<feature type="domain" description="Transcription factor zinc-finger" evidence="13">
    <location>
        <begin position="2"/>
        <end position="37"/>
    </location>
</feature>
<dbReference type="EMBL" id="JACPUR010000018">
    <property type="protein sequence ID" value="MBI3127637.1"/>
    <property type="molecule type" value="Genomic_DNA"/>
</dbReference>
<gene>
    <name evidence="14" type="ORF">HYZ11_08555</name>
</gene>
<evidence type="ECO:0000256" key="1">
    <source>
        <dbReference type="ARBA" id="ARBA00001947"/>
    </source>
</evidence>
<feature type="transmembrane region" description="Helical" evidence="11">
    <location>
        <begin position="318"/>
        <end position="341"/>
    </location>
</feature>
<evidence type="ECO:0000256" key="7">
    <source>
        <dbReference type="ARBA" id="ARBA00022833"/>
    </source>
</evidence>
<keyword evidence="10 11" id="KW-0472">Membrane</keyword>
<feature type="transmembrane region" description="Helical" evidence="11">
    <location>
        <begin position="501"/>
        <end position="519"/>
    </location>
</feature>
<evidence type="ECO:0000256" key="8">
    <source>
        <dbReference type="ARBA" id="ARBA00022989"/>
    </source>
</evidence>
<keyword evidence="7" id="KW-0862">Zinc</keyword>
<feature type="transmembrane region" description="Helical" evidence="11">
    <location>
        <begin position="286"/>
        <end position="303"/>
    </location>
</feature>
<keyword evidence="9 14" id="KW-0482">Metalloprotease</keyword>
<evidence type="ECO:0000256" key="6">
    <source>
        <dbReference type="ARBA" id="ARBA00022801"/>
    </source>
</evidence>
<dbReference type="InterPro" id="IPR001915">
    <property type="entry name" value="Peptidase_M48"/>
</dbReference>